<organism evidence="1 2">
    <name type="scientific">Suillus luteus UH-Slu-Lm8-n1</name>
    <dbReference type="NCBI Taxonomy" id="930992"/>
    <lineage>
        <taxon>Eukaryota</taxon>
        <taxon>Fungi</taxon>
        <taxon>Dikarya</taxon>
        <taxon>Basidiomycota</taxon>
        <taxon>Agaricomycotina</taxon>
        <taxon>Agaricomycetes</taxon>
        <taxon>Agaricomycetidae</taxon>
        <taxon>Boletales</taxon>
        <taxon>Suillineae</taxon>
        <taxon>Suillaceae</taxon>
        <taxon>Suillus</taxon>
    </lineage>
</organism>
<dbReference type="OrthoDB" id="2669721at2759"/>
<protein>
    <submittedName>
        <fullName evidence="1">Uncharacterized protein</fullName>
    </submittedName>
</protein>
<dbReference type="STRING" id="930992.A0A0D0B4X3"/>
<reference evidence="1 2" key="1">
    <citation type="submission" date="2014-04" db="EMBL/GenBank/DDBJ databases">
        <authorList>
            <consortium name="DOE Joint Genome Institute"/>
            <person name="Kuo A."/>
            <person name="Ruytinx J."/>
            <person name="Rineau F."/>
            <person name="Colpaert J."/>
            <person name="Kohler A."/>
            <person name="Nagy L.G."/>
            <person name="Floudas D."/>
            <person name="Copeland A."/>
            <person name="Barry K.W."/>
            <person name="Cichocki N."/>
            <person name="Veneault-Fourrey C."/>
            <person name="LaButti K."/>
            <person name="Lindquist E.A."/>
            <person name="Lipzen A."/>
            <person name="Lundell T."/>
            <person name="Morin E."/>
            <person name="Murat C."/>
            <person name="Sun H."/>
            <person name="Tunlid A."/>
            <person name="Henrissat B."/>
            <person name="Grigoriev I.V."/>
            <person name="Hibbett D.S."/>
            <person name="Martin F."/>
            <person name="Nordberg H.P."/>
            <person name="Cantor M.N."/>
            <person name="Hua S.X."/>
        </authorList>
    </citation>
    <scope>NUCLEOTIDE SEQUENCE [LARGE SCALE GENOMIC DNA]</scope>
    <source>
        <strain evidence="1 2">UH-Slu-Lm8-n1</strain>
    </source>
</reference>
<dbReference type="EMBL" id="KN835266">
    <property type="protein sequence ID" value="KIK41507.1"/>
    <property type="molecule type" value="Genomic_DNA"/>
</dbReference>
<proteinExistence type="predicted"/>
<evidence type="ECO:0000313" key="2">
    <source>
        <dbReference type="Proteomes" id="UP000054485"/>
    </source>
</evidence>
<dbReference type="HOGENOM" id="CLU_007337_0_2_1"/>
<sequence length="515" mass="58941">MRDTTFISHLFLALGTADGPGLTYLNGLIGHHSKNGCRLYCGVIKLDARTITQPTRGPLTISLKVVRIQTLMSGTFPQALQRSTGETWCMFLCRLDTGIAKPSMFLGFSADHTFGIPKCFGSDIMHLISLNIPDLLIPLWRGTFECNADDDKSTWTWAVLTGNIWKDFGKAVAATTPHLPGFFDRPPHNPAKKINSGYKAWEFTLLLYGIGPLVLHNVLPLPYWQHFCKLVRAVCIISQHNITREELQVAARLFVEFIEEFEELYYQCRLEQIHFWTMERTIGNLVMCHSSRSTQRIDDYDPDYNKLLYPRWLKDLGGGYALLKLQECCRHDATFAESLEIKAFLDTYYPHSPEHAFFDPHMCFRVCRWARLRLPNGQTCRSVFSQRETQANARHARNVKLSIAGVLYFAEVLFFFEIRMHPDIHDLEPLALITIYSPPDRALLQDLSNTFYTCTHHGEAGLRVVRVPSIQSIVAMVPHMLVGEERFYMFEKPGMDLANLGGILWDEDEDDNQLI</sequence>
<keyword evidence="2" id="KW-1185">Reference proteome</keyword>
<dbReference type="Proteomes" id="UP000054485">
    <property type="component" value="Unassembled WGS sequence"/>
</dbReference>
<gene>
    <name evidence="1" type="ORF">CY34DRAFT_12978</name>
</gene>
<reference evidence="2" key="2">
    <citation type="submission" date="2015-01" db="EMBL/GenBank/DDBJ databases">
        <title>Evolutionary Origins and Diversification of the Mycorrhizal Mutualists.</title>
        <authorList>
            <consortium name="DOE Joint Genome Institute"/>
            <consortium name="Mycorrhizal Genomics Consortium"/>
            <person name="Kohler A."/>
            <person name="Kuo A."/>
            <person name="Nagy L.G."/>
            <person name="Floudas D."/>
            <person name="Copeland A."/>
            <person name="Barry K.W."/>
            <person name="Cichocki N."/>
            <person name="Veneault-Fourrey C."/>
            <person name="LaButti K."/>
            <person name="Lindquist E.A."/>
            <person name="Lipzen A."/>
            <person name="Lundell T."/>
            <person name="Morin E."/>
            <person name="Murat C."/>
            <person name="Riley R."/>
            <person name="Ohm R."/>
            <person name="Sun H."/>
            <person name="Tunlid A."/>
            <person name="Henrissat B."/>
            <person name="Grigoriev I.V."/>
            <person name="Hibbett D.S."/>
            <person name="Martin F."/>
        </authorList>
    </citation>
    <scope>NUCLEOTIDE SEQUENCE [LARGE SCALE GENOMIC DNA]</scope>
    <source>
        <strain evidence="2">UH-Slu-Lm8-n1</strain>
    </source>
</reference>
<name>A0A0D0B4X3_9AGAM</name>
<dbReference type="InParanoid" id="A0A0D0B4X3"/>
<dbReference type="AlphaFoldDB" id="A0A0D0B4X3"/>
<accession>A0A0D0B4X3</accession>
<evidence type="ECO:0000313" key="1">
    <source>
        <dbReference type="EMBL" id="KIK41507.1"/>
    </source>
</evidence>